<evidence type="ECO:0000313" key="4">
    <source>
        <dbReference type="Proteomes" id="UP000077248"/>
    </source>
</evidence>
<dbReference type="KEGG" id="aalt:CC77DRAFT_443121"/>
<evidence type="ECO:0000259" key="2">
    <source>
        <dbReference type="Pfam" id="PF00076"/>
    </source>
</evidence>
<name>A0A177D9S9_ALTAL</name>
<dbReference type="SUPFAM" id="SSF54928">
    <property type="entry name" value="RNA-binding domain, RBD"/>
    <property type="match status" value="1"/>
</dbReference>
<dbReference type="VEuPathDB" id="FungiDB:CC77DRAFT_443121"/>
<dbReference type="Gene3D" id="3.30.70.330">
    <property type="match status" value="1"/>
</dbReference>
<dbReference type="InterPro" id="IPR035979">
    <property type="entry name" value="RBD_domain_sf"/>
</dbReference>
<accession>A0A177D9S9</accession>
<evidence type="ECO:0000256" key="1">
    <source>
        <dbReference type="SAM" id="MobiDB-lite"/>
    </source>
</evidence>
<dbReference type="CDD" id="cd00590">
    <property type="entry name" value="RRM_SF"/>
    <property type="match status" value="1"/>
</dbReference>
<gene>
    <name evidence="3" type="ORF">CC77DRAFT_443121</name>
</gene>
<feature type="region of interest" description="Disordered" evidence="1">
    <location>
        <begin position="98"/>
        <end position="123"/>
    </location>
</feature>
<dbReference type="GeneID" id="29117299"/>
<organism evidence="3 4">
    <name type="scientific">Alternaria alternata</name>
    <name type="common">Alternaria rot fungus</name>
    <name type="synonym">Torula alternata</name>
    <dbReference type="NCBI Taxonomy" id="5599"/>
    <lineage>
        <taxon>Eukaryota</taxon>
        <taxon>Fungi</taxon>
        <taxon>Dikarya</taxon>
        <taxon>Ascomycota</taxon>
        <taxon>Pezizomycotina</taxon>
        <taxon>Dothideomycetes</taxon>
        <taxon>Pleosporomycetidae</taxon>
        <taxon>Pleosporales</taxon>
        <taxon>Pleosporineae</taxon>
        <taxon>Pleosporaceae</taxon>
        <taxon>Alternaria</taxon>
        <taxon>Alternaria sect. Alternaria</taxon>
        <taxon>Alternaria alternata complex</taxon>
    </lineage>
</organism>
<dbReference type="RefSeq" id="XP_018381283.1">
    <property type="nucleotide sequence ID" value="XM_018531705.1"/>
</dbReference>
<reference evidence="3 4" key="1">
    <citation type="submission" date="2016-05" db="EMBL/GenBank/DDBJ databases">
        <title>Comparative analysis of secretome profiles of manganese(II)-oxidizing ascomycete fungi.</title>
        <authorList>
            <consortium name="DOE Joint Genome Institute"/>
            <person name="Zeiner C.A."/>
            <person name="Purvine S.O."/>
            <person name="Zink E.M."/>
            <person name="Wu S."/>
            <person name="Pasa-Tolic L."/>
            <person name="Chaput D.L."/>
            <person name="Haridas S."/>
            <person name="Grigoriev I.V."/>
            <person name="Santelli C.M."/>
            <person name="Hansel C.M."/>
        </authorList>
    </citation>
    <scope>NUCLEOTIDE SEQUENCE [LARGE SCALE GENOMIC DNA]</scope>
    <source>
        <strain evidence="3 4">SRC1lrK2f</strain>
    </source>
</reference>
<dbReference type="EMBL" id="KV441492">
    <property type="protein sequence ID" value="OAG15862.1"/>
    <property type="molecule type" value="Genomic_DNA"/>
</dbReference>
<dbReference type="AlphaFoldDB" id="A0A177D9S9"/>
<proteinExistence type="predicted"/>
<protein>
    <recommendedName>
        <fullName evidence="2">RRM domain-containing protein</fullName>
    </recommendedName>
</protein>
<dbReference type="Proteomes" id="UP000077248">
    <property type="component" value="Unassembled WGS sequence"/>
</dbReference>
<evidence type="ECO:0000313" key="3">
    <source>
        <dbReference type="EMBL" id="OAG15862.1"/>
    </source>
</evidence>
<sequence>MPLLHSTKAPNEHLIFVKNVPGYFATDEIRSLFAKYNPASIKNVYPNSNVTTIVIGFRTKDEAARAQAETDQTRLAHVVLKVETYNQKQSVRYLRDQGQVTRPRGAAQEDEAQCYDEEPVQEEGPVFTPPMEPHVAKDPTAAPQRTTWADVAGNRRALVHEAPTLLEVGSPATTESTPISTPRMPIVVPQKLFAPGLEHKSSQRPPPAVVSLGYSTPEAFTIPPALSSRSTDTYSTDEIEDRIRKLANIPDWMTIAQWADDSSGREPTRFPTEPLDTTVRIRAKHCRDCAFCQLRDRY</sequence>
<dbReference type="InterPro" id="IPR012677">
    <property type="entry name" value="Nucleotide-bd_a/b_plait_sf"/>
</dbReference>
<keyword evidence="4" id="KW-1185">Reference proteome</keyword>
<feature type="domain" description="RRM" evidence="2">
    <location>
        <begin position="15"/>
        <end position="75"/>
    </location>
</feature>
<dbReference type="InterPro" id="IPR000504">
    <property type="entry name" value="RRM_dom"/>
</dbReference>
<dbReference type="GO" id="GO:0003723">
    <property type="term" value="F:RNA binding"/>
    <property type="evidence" value="ECO:0007669"/>
    <property type="project" value="InterPro"/>
</dbReference>
<feature type="compositionally biased region" description="Acidic residues" evidence="1">
    <location>
        <begin position="108"/>
        <end position="121"/>
    </location>
</feature>
<dbReference type="OMA" id="IKVEMYE"/>
<dbReference type="Pfam" id="PF00076">
    <property type="entry name" value="RRM_1"/>
    <property type="match status" value="1"/>
</dbReference>